<dbReference type="InterPro" id="IPR017853">
    <property type="entry name" value="GH"/>
</dbReference>
<dbReference type="SMART" id="SM00642">
    <property type="entry name" value="Aamy"/>
    <property type="match status" value="1"/>
</dbReference>
<protein>
    <submittedName>
        <fullName evidence="4">Alpha-amylase family protein</fullName>
    </submittedName>
</protein>
<dbReference type="PANTHER" id="PTHR10357">
    <property type="entry name" value="ALPHA-AMYLASE FAMILY MEMBER"/>
    <property type="match status" value="1"/>
</dbReference>
<dbReference type="CDD" id="cd11354">
    <property type="entry name" value="AmyAc_bac_CMD_like"/>
    <property type="match status" value="1"/>
</dbReference>
<dbReference type="PANTHER" id="PTHR10357:SF210">
    <property type="entry name" value="MALTODEXTRIN GLUCOSIDASE"/>
    <property type="match status" value="1"/>
</dbReference>
<dbReference type="InterPro" id="IPR006047">
    <property type="entry name" value="GH13_cat_dom"/>
</dbReference>
<proteinExistence type="predicted"/>
<keyword evidence="2" id="KW-0326">Glycosidase</keyword>
<evidence type="ECO:0000259" key="3">
    <source>
        <dbReference type="SMART" id="SM00642"/>
    </source>
</evidence>
<gene>
    <name evidence="4" type="ORF">KIH74_08675</name>
</gene>
<dbReference type="Pfam" id="PF00128">
    <property type="entry name" value="Alpha-amylase"/>
    <property type="match status" value="1"/>
</dbReference>
<keyword evidence="5" id="KW-1185">Reference proteome</keyword>
<evidence type="ECO:0000256" key="2">
    <source>
        <dbReference type="ARBA" id="ARBA00023295"/>
    </source>
</evidence>
<comment type="caution">
    <text evidence="4">The sequence shown here is derived from an EMBL/GenBank/DDBJ whole genome shotgun (WGS) entry which is preliminary data.</text>
</comment>
<keyword evidence="1" id="KW-0378">Hydrolase</keyword>
<accession>A0ABS5TDT6</accession>
<sequence>MSAWSDHVIWWQLHPLSFTGAPGQLPAPPGPPAHRLPKLRDWLGYLIELGANGLLLGPVFESGTHGYDTIDHLRIDPRLGDEADWDDLVAACRERGVKILLDGVFNHVGRDFPQFRDVLEHRGASEYADWFHLDLTATDAPDGFGYRDFEGHGGLVALNHDNPAVRRYTAGVMRHWLDRGADGWRLDAAYQVPPAFWAEVVGEVRATHPDAWFLGEVIHGDYREVVREAGLDSVTQYELWKSVWSSLNDANFWELDWTLTRHNELTSGFVPQTFVGNHDVTRIASRLDDPRHLGHALAVLFTVAGVPSVYAGDEQAFRGVKYERVDGDAEIRPAFPESPHQLADFGLPVYRLHQDLIGLRRRHPWLTRCVTRKVELTNETFAYEAVPPEGEPGLAVLLNVSDEPCGFGLDRPVKWLLGSAPDGSGTEVEGHGWAIVEFQA</sequence>
<organism evidence="4 5">
    <name type="scientific">Kineosporia corallincola</name>
    <dbReference type="NCBI Taxonomy" id="2835133"/>
    <lineage>
        <taxon>Bacteria</taxon>
        <taxon>Bacillati</taxon>
        <taxon>Actinomycetota</taxon>
        <taxon>Actinomycetes</taxon>
        <taxon>Kineosporiales</taxon>
        <taxon>Kineosporiaceae</taxon>
        <taxon>Kineosporia</taxon>
    </lineage>
</organism>
<dbReference type="EMBL" id="JAHBAY010000003">
    <property type="protein sequence ID" value="MBT0768998.1"/>
    <property type="molecule type" value="Genomic_DNA"/>
</dbReference>
<evidence type="ECO:0000313" key="4">
    <source>
        <dbReference type="EMBL" id="MBT0768998.1"/>
    </source>
</evidence>
<name>A0ABS5TDT6_9ACTN</name>
<feature type="domain" description="Glycosyl hydrolase family 13 catalytic" evidence="3">
    <location>
        <begin position="12"/>
        <end position="360"/>
    </location>
</feature>
<dbReference type="Gene3D" id="3.20.20.80">
    <property type="entry name" value="Glycosidases"/>
    <property type="match status" value="1"/>
</dbReference>
<evidence type="ECO:0000313" key="5">
    <source>
        <dbReference type="Proteomes" id="UP001197247"/>
    </source>
</evidence>
<evidence type="ECO:0000256" key="1">
    <source>
        <dbReference type="ARBA" id="ARBA00022801"/>
    </source>
</evidence>
<dbReference type="Proteomes" id="UP001197247">
    <property type="component" value="Unassembled WGS sequence"/>
</dbReference>
<reference evidence="4 5" key="1">
    <citation type="submission" date="2021-05" db="EMBL/GenBank/DDBJ databases">
        <title>Kineosporia and Streptomyces sp. nov. two new marine actinobacteria isolated from Coral.</title>
        <authorList>
            <person name="Buangrab K."/>
            <person name="Sutthacheep M."/>
            <person name="Yeemin T."/>
            <person name="Harunari E."/>
            <person name="Igarashi Y."/>
            <person name="Kanchanasin P."/>
            <person name="Tanasupawat S."/>
            <person name="Phongsopitanun W."/>
        </authorList>
    </citation>
    <scope>NUCLEOTIDE SEQUENCE [LARGE SCALE GENOMIC DNA]</scope>
    <source>
        <strain evidence="4 5">J2-2</strain>
    </source>
</reference>
<dbReference type="SUPFAM" id="SSF51445">
    <property type="entry name" value="(Trans)glycosidases"/>
    <property type="match status" value="1"/>
</dbReference>
<dbReference type="RefSeq" id="WP_214155291.1">
    <property type="nucleotide sequence ID" value="NZ_JAHBAY010000003.1"/>
</dbReference>